<accession>A0A917PUS4</accession>
<protein>
    <recommendedName>
        <fullName evidence="3">DUF3301 domain-containing protein</fullName>
    </recommendedName>
</protein>
<evidence type="ECO:0000313" key="1">
    <source>
        <dbReference type="EMBL" id="GGJ92598.1"/>
    </source>
</evidence>
<proteinExistence type="predicted"/>
<organism evidence="1 2">
    <name type="scientific">Pseudomonas matsuisoli</name>
    <dbReference type="NCBI Taxonomy" id="1515666"/>
    <lineage>
        <taxon>Bacteria</taxon>
        <taxon>Pseudomonadati</taxon>
        <taxon>Pseudomonadota</taxon>
        <taxon>Gammaproteobacteria</taxon>
        <taxon>Pseudomonadales</taxon>
        <taxon>Pseudomonadaceae</taxon>
        <taxon>Pseudomonas</taxon>
    </lineage>
</organism>
<name>A0A917PUS4_9PSED</name>
<reference evidence="1" key="2">
    <citation type="submission" date="2020-09" db="EMBL/GenBank/DDBJ databases">
        <authorList>
            <person name="Sun Q."/>
            <person name="Ohkuma M."/>
        </authorList>
    </citation>
    <scope>NUCLEOTIDE SEQUENCE</scope>
    <source>
        <strain evidence="1">JCM 30078</strain>
    </source>
</reference>
<evidence type="ECO:0008006" key="3">
    <source>
        <dbReference type="Google" id="ProtNLM"/>
    </source>
</evidence>
<evidence type="ECO:0000313" key="2">
    <source>
        <dbReference type="Proteomes" id="UP000635983"/>
    </source>
</evidence>
<reference evidence="1" key="1">
    <citation type="journal article" date="2014" name="Int. J. Syst. Evol. Microbiol.">
        <title>Complete genome sequence of Corynebacterium casei LMG S-19264T (=DSM 44701T), isolated from a smear-ripened cheese.</title>
        <authorList>
            <consortium name="US DOE Joint Genome Institute (JGI-PGF)"/>
            <person name="Walter F."/>
            <person name="Albersmeier A."/>
            <person name="Kalinowski J."/>
            <person name="Ruckert C."/>
        </authorList>
    </citation>
    <scope>NUCLEOTIDE SEQUENCE</scope>
    <source>
        <strain evidence="1">JCM 30078</strain>
    </source>
</reference>
<gene>
    <name evidence="1" type="ORF">GCM10009304_18030</name>
</gene>
<dbReference type="EMBL" id="BMPO01000003">
    <property type="protein sequence ID" value="GGJ92598.1"/>
    <property type="molecule type" value="Genomic_DNA"/>
</dbReference>
<keyword evidence="2" id="KW-1185">Reference proteome</keyword>
<dbReference type="AlphaFoldDB" id="A0A917PUS4"/>
<comment type="caution">
    <text evidence="1">The sequence shown here is derived from an EMBL/GenBank/DDBJ whole genome shotgun (WGS) entry which is preliminary data.</text>
</comment>
<dbReference type="Proteomes" id="UP000635983">
    <property type="component" value="Unassembled WGS sequence"/>
</dbReference>
<sequence length="102" mass="11954">MEHLIFAAIFVVLMGLQYWKWQRDTASGWPKAFSSTLEEHGLTCAEVLAERIDRSPDCMQRVFRANSGKYYLFVWTRMGNFWTYPDVVFREIPESRALAAKI</sequence>